<evidence type="ECO:0000259" key="15">
    <source>
        <dbReference type="PROSITE" id="PS50893"/>
    </source>
</evidence>
<reference evidence="17 18" key="1">
    <citation type="submission" date="2016-08" db="EMBL/GenBank/DDBJ databases">
        <title>A Parts List for Fungal Cellulosomes Revealed by Comparative Genomics.</title>
        <authorList>
            <consortium name="DOE Joint Genome Institute"/>
            <person name="Haitjema C.H."/>
            <person name="Gilmore S.P."/>
            <person name="Henske J.K."/>
            <person name="Solomon K.V."/>
            <person name="De Groot R."/>
            <person name="Kuo A."/>
            <person name="Mondo S.J."/>
            <person name="Salamov A.A."/>
            <person name="Labutti K."/>
            <person name="Zhao Z."/>
            <person name="Chiniquy J."/>
            <person name="Barry K."/>
            <person name="Brewer H.M."/>
            <person name="Purvine S.O."/>
            <person name="Wright A.T."/>
            <person name="Boxma B."/>
            <person name="Van Alen T."/>
            <person name="Hackstein J.H."/>
            <person name="Baker S.E."/>
            <person name="Grigoriev I.V."/>
            <person name="O'Malley M.A."/>
        </authorList>
    </citation>
    <scope>NUCLEOTIDE SEQUENCE [LARGE SCALE GENOMIC DNA]</scope>
    <source>
        <strain evidence="17 18">G1</strain>
    </source>
</reference>
<dbReference type="Gene3D" id="1.20.1560.10">
    <property type="entry name" value="ABC transporter type 1, transmembrane domain"/>
    <property type="match status" value="2"/>
</dbReference>
<evidence type="ECO:0000256" key="10">
    <source>
        <dbReference type="ARBA" id="ARBA00023136"/>
    </source>
</evidence>
<keyword evidence="11" id="KW-0325">Glycoprotein</keyword>
<feature type="transmembrane region" description="Helical" evidence="14">
    <location>
        <begin position="857"/>
        <end position="881"/>
    </location>
</feature>
<dbReference type="GO" id="GO:0090374">
    <property type="term" value="P:oligopeptide export from mitochondrion"/>
    <property type="evidence" value="ECO:0007669"/>
    <property type="project" value="TreeGrafter"/>
</dbReference>
<evidence type="ECO:0000256" key="4">
    <source>
        <dbReference type="ARBA" id="ARBA00022692"/>
    </source>
</evidence>
<keyword evidence="4 14" id="KW-0812">Transmembrane</keyword>
<dbReference type="GO" id="GO:0016887">
    <property type="term" value="F:ATP hydrolysis activity"/>
    <property type="evidence" value="ECO:0007669"/>
    <property type="project" value="InterPro"/>
</dbReference>
<evidence type="ECO:0000256" key="8">
    <source>
        <dbReference type="ARBA" id="ARBA00022967"/>
    </source>
</evidence>
<evidence type="ECO:0000256" key="9">
    <source>
        <dbReference type="ARBA" id="ARBA00022989"/>
    </source>
</evidence>
<dbReference type="Pfam" id="PF00005">
    <property type="entry name" value="ABC_tran"/>
    <property type="match status" value="2"/>
</dbReference>
<dbReference type="GO" id="GO:0005524">
    <property type="term" value="F:ATP binding"/>
    <property type="evidence" value="ECO:0007669"/>
    <property type="project" value="UniProtKB-KW"/>
</dbReference>
<dbReference type="STRING" id="1754190.A0A1Y2BYU5"/>
<dbReference type="Pfam" id="PF00664">
    <property type="entry name" value="ABC_membrane"/>
    <property type="match status" value="2"/>
</dbReference>
<feature type="compositionally biased region" description="Basic and acidic residues" evidence="13">
    <location>
        <begin position="36"/>
        <end position="61"/>
    </location>
</feature>
<dbReference type="PROSITE" id="PS50929">
    <property type="entry name" value="ABC_TM1F"/>
    <property type="match status" value="2"/>
</dbReference>
<dbReference type="CDD" id="cd03249">
    <property type="entry name" value="ABC_MTABC3_MDL1_MDL2"/>
    <property type="match status" value="1"/>
</dbReference>
<dbReference type="InterPro" id="IPR003439">
    <property type="entry name" value="ABC_transporter-like_ATP-bd"/>
</dbReference>
<evidence type="ECO:0000256" key="14">
    <source>
        <dbReference type="SAM" id="Phobius"/>
    </source>
</evidence>
<feature type="domain" description="ABC transporter" evidence="15">
    <location>
        <begin position="1218"/>
        <end position="1459"/>
    </location>
</feature>
<dbReference type="InterPro" id="IPR039421">
    <property type="entry name" value="Type_1_exporter"/>
</dbReference>
<dbReference type="InterPro" id="IPR017871">
    <property type="entry name" value="ABC_transporter-like_CS"/>
</dbReference>
<proteinExistence type="inferred from homology"/>
<keyword evidence="3" id="KW-0813">Transport</keyword>
<feature type="transmembrane region" description="Helical" evidence="14">
    <location>
        <begin position="296"/>
        <end position="319"/>
    </location>
</feature>
<dbReference type="InterPro" id="IPR036640">
    <property type="entry name" value="ABC1_TM_sf"/>
</dbReference>
<feature type="domain" description="ABC transmembrane type-1" evidence="16">
    <location>
        <begin position="863"/>
        <end position="1163"/>
    </location>
</feature>
<dbReference type="GO" id="GO:0015421">
    <property type="term" value="F:ABC-type oligopeptide transporter activity"/>
    <property type="evidence" value="ECO:0007669"/>
    <property type="project" value="TreeGrafter"/>
</dbReference>
<name>A0A1Y2BYU5_9FUNG</name>
<keyword evidence="6" id="KW-0547">Nucleotide-binding</keyword>
<feature type="coiled-coil region" evidence="12">
    <location>
        <begin position="786"/>
        <end position="814"/>
    </location>
</feature>
<keyword evidence="12" id="KW-0175">Coiled coil</keyword>
<dbReference type="PANTHER" id="PTHR43394:SF27">
    <property type="entry name" value="ATP-DEPENDENT TRANSLOCASE ABCB1-LIKE"/>
    <property type="match status" value="1"/>
</dbReference>
<feature type="transmembrane region" description="Helical" evidence="14">
    <location>
        <begin position="372"/>
        <end position="397"/>
    </location>
</feature>
<evidence type="ECO:0000256" key="5">
    <source>
        <dbReference type="ARBA" id="ARBA00022737"/>
    </source>
</evidence>
<evidence type="ECO:0000313" key="17">
    <source>
        <dbReference type="EMBL" id="ORY39235.1"/>
    </source>
</evidence>
<dbReference type="PROSITE" id="PS00211">
    <property type="entry name" value="ABC_TRANSPORTER_1"/>
    <property type="match status" value="2"/>
</dbReference>
<feature type="transmembrane region" description="Helical" evidence="14">
    <location>
        <begin position="1021"/>
        <end position="1039"/>
    </location>
</feature>
<gene>
    <name evidence="17" type="ORF">LY90DRAFT_672458</name>
</gene>
<keyword evidence="10 14" id="KW-0472">Membrane</keyword>
<keyword evidence="17" id="KW-0378">Hydrolase</keyword>
<evidence type="ECO:0000259" key="16">
    <source>
        <dbReference type="PROSITE" id="PS50929"/>
    </source>
</evidence>
<dbReference type="InterPro" id="IPR027417">
    <property type="entry name" value="P-loop_NTPase"/>
</dbReference>
<evidence type="ECO:0000256" key="7">
    <source>
        <dbReference type="ARBA" id="ARBA00022840"/>
    </source>
</evidence>
<feature type="region of interest" description="Disordered" evidence="13">
    <location>
        <begin position="19"/>
        <end position="61"/>
    </location>
</feature>
<dbReference type="OrthoDB" id="6500128at2759"/>
<sequence length="1463" mass="164737">MSKGEELVIEDSLLKNEQNNINIEKNSTDIPNNKDNNTKENKTEENNTNEKEKKKKEEEKEEKPKRVTYFQLYRYVSKKDAWLFFWGVFSSVALGWATPLMINYMGDILAIFMNLVNYNILKQNTNIDNDTELNEFVNIIKSNSSSSNNQLIEFNNKHTSLNFTSTIQSIEQIYGNNYSQTISFRTHEAIWDDLKKYLIIYSSLGIITFIVSALSNSLLDIFSTRQGIKIRTLTFKSIMNQEVAWHEKNNPGELLSRLIGDVSIIEGGLGGSLASIIVNLTTFIACYIIAFTNSWLLSLEMGSIIPILIVIFVILIIFLSKYTKKLRDIFAEAGNIALEAISQIKIIAAFGNEDNESQRYKKQLKRARKYDIILAILMGTLLGAVLFIIYCSYWILFRFGTKYIYEGSMTAAQVYKVFLSILSGTSSLTGLSGTIASIAQSTAAAGTVFSIIDRTPKINNEKGEKPKKNLKGDIEFRDVCFSYPSRPEIPILKKISFKCNAGQTIAIVGSSGSGKSTIIQLLERFYEKESGEILIDDIPIENYNIPWLRDQFGIVSQTPVLFEGSIADNIRCTNPTASQTEVENASKDACIHDFIKSLSEGYETNVNERGLTLSGGQKQRICIARAILSNPNILLLDEATSALDNKSEKIVQDALNSVGYNRTTIIIAHRLSTIKNADIILVMDNGEIIETGTHNDLMEKQGSYYNLVKNQNIALTNVDKEIEEQDEQEDLYKMDDDQVPGIEHALSKPVRNSVSISEPKFNSLDRIKKAVNHKTVASISTNASLLEKQEKRRSKMMIQNNNEEEEEIEENEDTDAAKALLKKDLNDDLLKNEEEFSHVRVFKKMHWRRYLNYNKRYWFPLGLGLLGTVINGIVTPFYSYIYAESLNSFNEHGQKLLEHGYFWSSMFIILGLINFIGSALQSCGLQCATACLSYKLRSRMFQSILHQEMGYFDEHKAADLNDDVLESTGSSTNSSGSLTSKLNLEVDLMKGFNGDIADLGKEVITIIVCLAIAIFNSSRLFLILAIVIPFIILSIYLQMKSIRNKNELIRSTFVNSSAVVSEVFINVKTVFELNLQNKYINKYDESLYKPQKSLEHKYIKSNVWSSCTSVAKYIAIIIGYIFTAKYIDNGTVVFAKAYTTIEAFNIGIGSIISIGTIAPTYDKAVEAFGKILEILDRKSKIDPLDESGIKKLDQDSSSDQAQIQTEFHQKEEFFEGNITIKELKFAYPSRPNNVILQFDEINSKIEIPYGKKCGIIGSSGCGKSTFIALLLRWYDPNRGGIYIDDINTKDYNLKWLREKMSIVNQDSSLFNMSVADNIRYGKQNATQEEIEDAAKKANIHDFIQSLPEGYNTIIGSAGTSKMSGGQKQRIAIARAIIRKPKILLLDEATSALDAESELLVQKALDEFSSGRTTIAIAHRLSTLKDFDYLIVIKEGKIEEMGSPKELLEKKGEYYSMVKAGNKN</sequence>
<evidence type="ECO:0000256" key="11">
    <source>
        <dbReference type="ARBA" id="ARBA00023180"/>
    </source>
</evidence>
<comment type="subcellular location">
    <subcellularLocation>
        <location evidence="1">Membrane</location>
        <topology evidence="1">Multi-pass membrane protein</topology>
    </subcellularLocation>
</comment>
<dbReference type="SMART" id="SM00382">
    <property type="entry name" value="AAA"/>
    <property type="match status" value="2"/>
</dbReference>
<evidence type="ECO:0000256" key="12">
    <source>
        <dbReference type="SAM" id="Coils"/>
    </source>
</evidence>
<feature type="domain" description="ABC transmembrane type-1" evidence="16">
    <location>
        <begin position="85"/>
        <end position="440"/>
    </location>
</feature>
<dbReference type="InterPro" id="IPR003593">
    <property type="entry name" value="AAA+_ATPase"/>
</dbReference>
<keyword evidence="7" id="KW-0067">ATP-binding</keyword>
<feature type="transmembrane region" description="Helical" evidence="14">
    <location>
        <begin position="417"/>
        <end position="439"/>
    </location>
</feature>
<dbReference type="CDD" id="cd18578">
    <property type="entry name" value="ABC_6TM_Pgp_ABCB1_D2_like"/>
    <property type="match status" value="1"/>
</dbReference>
<feature type="transmembrane region" description="Helical" evidence="14">
    <location>
        <begin position="901"/>
        <end position="934"/>
    </location>
</feature>
<evidence type="ECO:0000256" key="13">
    <source>
        <dbReference type="SAM" id="MobiDB-lite"/>
    </source>
</evidence>
<feature type="transmembrane region" description="Helical" evidence="14">
    <location>
        <begin position="999"/>
        <end position="1015"/>
    </location>
</feature>
<dbReference type="PROSITE" id="PS50893">
    <property type="entry name" value="ABC_TRANSPORTER_2"/>
    <property type="match status" value="2"/>
</dbReference>
<accession>A0A1Y2BYU5</accession>
<dbReference type="FunFam" id="3.40.50.300:FF:000479">
    <property type="entry name" value="Multidrug resistance protein 1A"/>
    <property type="match status" value="1"/>
</dbReference>
<organism evidence="17 18">
    <name type="scientific">Neocallimastix californiae</name>
    <dbReference type="NCBI Taxonomy" id="1754190"/>
    <lineage>
        <taxon>Eukaryota</taxon>
        <taxon>Fungi</taxon>
        <taxon>Fungi incertae sedis</taxon>
        <taxon>Chytridiomycota</taxon>
        <taxon>Chytridiomycota incertae sedis</taxon>
        <taxon>Neocallimastigomycetes</taxon>
        <taxon>Neocallimastigales</taxon>
        <taxon>Neocallimastigaceae</taxon>
        <taxon>Neocallimastix</taxon>
    </lineage>
</organism>
<comment type="similarity">
    <text evidence="2">Belongs to the ABC transporter superfamily. ABCB family. Multidrug resistance exporter (TC 3.A.1.201) subfamily.</text>
</comment>
<dbReference type="FunFam" id="3.40.50.300:FF:000205">
    <property type="entry name" value="ABC transporter B family member 4"/>
    <property type="match status" value="1"/>
</dbReference>
<keyword evidence="8" id="KW-1278">Translocase</keyword>
<evidence type="ECO:0000313" key="18">
    <source>
        <dbReference type="Proteomes" id="UP000193920"/>
    </source>
</evidence>
<dbReference type="Gene3D" id="3.40.50.300">
    <property type="entry name" value="P-loop containing nucleotide triphosphate hydrolases"/>
    <property type="match status" value="2"/>
</dbReference>
<comment type="caution">
    <text evidence="17">The sequence shown here is derived from an EMBL/GenBank/DDBJ whole genome shotgun (WGS) entry which is preliminary data.</text>
</comment>
<keyword evidence="18" id="KW-1185">Reference proteome</keyword>
<dbReference type="SUPFAM" id="SSF52540">
    <property type="entry name" value="P-loop containing nucleoside triphosphate hydrolases"/>
    <property type="match status" value="2"/>
</dbReference>
<feature type="transmembrane region" description="Helical" evidence="14">
    <location>
        <begin position="81"/>
        <end position="102"/>
    </location>
</feature>
<feature type="transmembrane region" description="Helical" evidence="14">
    <location>
        <begin position="267"/>
        <end position="290"/>
    </location>
</feature>
<evidence type="ECO:0000256" key="6">
    <source>
        <dbReference type="ARBA" id="ARBA00022741"/>
    </source>
</evidence>
<evidence type="ECO:0000256" key="1">
    <source>
        <dbReference type="ARBA" id="ARBA00004141"/>
    </source>
</evidence>
<dbReference type="EMBL" id="MCOG01000133">
    <property type="protein sequence ID" value="ORY39235.1"/>
    <property type="molecule type" value="Genomic_DNA"/>
</dbReference>
<protein>
    <submittedName>
        <fullName evidence="17">p-loop containing nucleoside triphosphate hydrolase protein</fullName>
    </submittedName>
</protein>
<feature type="domain" description="ABC transporter" evidence="15">
    <location>
        <begin position="474"/>
        <end position="710"/>
    </location>
</feature>
<dbReference type="Proteomes" id="UP000193920">
    <property type="component" value="Unassembled WGS sequence"/>
</dbReference>
<evidence type="ECO:0000256" key="3">
    <source>
        <dbReference type="ARBA" id="ARBA00022448"/>
    </source>
</evidence>
<keyword evidence="9 14" id="KW-1133">Transmembrane helix</keyword>
<feature type="transmembrane region" description="Helical" evidence="14">
    <location>
        <begin position="198"/>
        <end position="219"/>
    </location>
</feature>
<dbReference type="PANTHER" id="PTHR43394">
    <property type="entry name" value="ATP-DEPENDENT PERMEASE MDL1, MITOCHONDRIAL"/>
    <property type="match status" value="1"/>
</dbReference>
<dbReference type="CDD" id="cd18577">
    <property type="entry name" value="ABC_6TM_Pgp_ABCB1_D1_like"/>
    <property type="match status" value="1"/>
</dbReference>
<keyword evidence="5" id="KW-0677">Repeat</keyword>
<evidence type="ECO:0000256" key="2">
    <source>
        <dbReference type="ARBA" id="ARBA00007577"/>
    </source>
</evidence>
<dbReference type="GO" id="GO:0005743">
    <property type="term" value="C:mitochondrial inner membrane"/>
    <property type="evidence" value="ECO:0007669"/>
    <property type="project" value="TreeGrafter"/>
</dbReference>
<dbReference type="SUPFAM" id="SSF90123">
    <property type="entry name" value="ABC transporter transmembrane region"/>
    <property type="match status" value="2"/>
</dbReference>
<dbReference type="InterPro" id="IPR011527">
    <property type="entry name" value="ABC1_TM_dom"/>
</dbReference>